<evidence type="ECO:0000259" key="7">
    <source>
        <dbReference type="PROSITE" id="PS50922"/>
    </source>
</evidence>
<dbReference type="PROSITE" id="PS50922">
    <property type="entry name" value="TLC"/>
    <property type="match status" value="1"/>
</dbReference>
<dbReference type="PANTHER" id="PTHR13439:SF4">
    <property type="entry name" value="TLC DOMAIN-CONTAINING PROTEIN"/>
    <property type="match status" value="1"/>
</dbReference>
<evidence type="ECO:0000313" key="8">
    <source>
        <dbReference type="EMBL" id="CAH3110025.1"/>
    </source>
</evidence>
<dbReference type="InterPro" id="IPR006634">
    <property type="entry name" value="TLC-dom"/>
</dbReference>
<feature type="transmembrane region" description="Helical" evidence="6">
    <location>
        <begin position="221"/>
        <end position="243"/>
    </location>
</feature>
<dbReference type="PANTHER" id="PTHR13439">
    <property type="entry name" value="CT120 PROTEIN"/>
    <property type="match status" value="1"/>
</dbReference>
<protein>
    <recommendedName>
        <fullName evidence="7">TLC domain-containing protein</fullName>
    </recommendedName>
</protein>
<dbReference type="EMBL" id="CALNXK010000022">
    <property type="protein sequence ID" value="CAH3110025.1"/>
    <property type="molecule type" value="Genomic_DNA"/>
</dbReference>
<feature type="transmembrane region" description="Helical" evidence="6">
    <location>
        <begin position="12"/>
        <end position="32"/>
    </location>
</feature>
<keyword evidence="3 6" id="KW-1133">Transmembrane helix</keyword>
<feature type="transmembrane region" description="Helical" evidence="6">
    <location>
        <begin position="52"/>
        <end position="71"/>
    </location>
</feature>
<proteinExistence type="predicted"/>
<keyword evidence="2 5" id="KW-0812">Transmembrane</keyword>
<evidence type="ECO:0000256" key="4">
    <source>
        <dbReference type="ARBA" id="ARBA00023136"/>
    </source>
</evidence>
<dbReference type="Pfam" id="PF03798">
    <property type="entry name" value="TRAM_LAG1_CLN8"/>
    <property type="match status" value="1"/>
</dbReference>
<gene>
    <name evidence="8" type="ORF">PLOB_00018952</name>
</gene>
<keyword evidence="4 5" id="KW-0472">Membrane</keyword>
<feature type="transmembrane region" description="Helical" evidence="6">
    <location>
        <begin position="132"/>
        <end position="160"/>
    </location>
</feature>
<evidence type="ECO:0000256" key="1">
    <source>
        <dbReference type="ARBA" id="ARBA00004141"/>
    </source>
</evidence>
<comment type="caution">
    <text evidence="8">The sequence shown here is derived from an EMBL/GenBank/DDBJ whole genome shotgun (WGS) entry which is preliminary data.</text>
</comment>
<evidence type="ECO:0000313" key="9">
    <source>
        <dbReference type="Proteomes" id="UP001159405"/>
    </source>
</evidence>
<evidence type="ECO:0000256" key="2">
    <source>
        <dbReference type="ARBA" id="ARBA00022692"/>
    </source>
</evidence>
<reference evidence="8 9" key="1">
    <citation type="submission" date="2022-05" db="EMBL/GenBank/DDBJ databases">
        <authorList>
            <consortium name="Genoscope - CEA"/>
            <person name="William W."/>
        </authorList>
    </citation>
    <scope>NUCLEOTIDE SEQUENCE [LARGE SCALE GENOMIC DNA]</scope>
</reference>
<name>A0ABN8NHY9_9CNID</name>
<feature type="domain" description="TLC" evidence="7">
    <location>
        <begin position="44"/>
        <end position="251"/>
    </location>
</feature>
<accession>A0ABN8NHY9</accession>
<dbReference type="SMART" id="SM00724">
    <property type="entry name" value="TLC"/>
    <property type="match status" value="1"/>
</dbReference>
<keyword evidence="9" id="KW-1185">Reference proteome</keyword>
<comment type="subcellular location">
    <subcellularLocation>
        <location evidence="1">Membrane</location>
        <topology evidence="1">Multi-pass membrane protein</topology>
    </subcellularLocation>
</comment>
<evidence type="ECO:0000256" key="5">
    <source>
        <dbReference type="PROSITE-ProRule" id="PRU00205"/>
    </source>
</evidence>
<evidence type="ECO:0000256" key="3">
    <source>
        <dbReference type="ARBA" id="ARBA00022989"/>
    </source>
</evidence>
<organism evidence="8 9">
    <name type="scientific">Porites lobata</name>
    <dbReference type="NCBI Taxonomy" id="104759"/>
    <lineage>
        <taxon>Eukaryota</taxon>
        <taxon>Metazoa</taxon>
        <taxon>Cnidaria</taxon>
        <taxon>Anthozoa</taxon>
        <taxon>Hexacorallia</taxon>
        <taxon>Scleractinia</taxon>
        <taxon>Fungiina</taxon>
        <taxon>Poritidae</taxon>
        <taxon>Porites</taxon>
    </lineage>
</organism>
<dbReference type="InterPro" id="IPR050846">
    <property type="entry name" value="TLCD"/>
</dbReference>
<feature type="transmembrane region" description="Helical" evidence="6">
    <location>
        <begin position="87"/>
        <end position="112"/>
    </location>
</feature>
<dbReference type="Proteomes" id="UP001159405">
    <property type="component" value="Unassembled WGS sequence"/>
</dbReference>
<evidence type="ECO:0000256" key="6">
    <source>
        <dbReference type="SAM" id="Phobius"/>
    </source>
</evidence>
<sequence length="258" mass="29854">MHTITEAPTALYVITPSLVFFRICFVAVRRFVPIPKSLLQSSSRKQWMYHNTLVSLVHSGLSSCLVLYCFYDDPAMVYDMIHRWSMLSFYVVCFSADGFIATCFCFTGYFIHDFFDVLLHDLRNSPGLLFHHVLSCMACTFTTFSQLYLAFPTGCLLLEVNSIPLHLRRIMRYHQIDRSSLLYRFNLAILLITFVIFRFIPVSFMEIYVILHGQDQYLPCYLFGVFGLGGMVVVNVVLFLSLFNAEFGRDKNPKLENT</sequence>
<feature type="transmembrane region" description="Helical" evidence="6">
    <location>
        <begin position="181"/>
        <end position="201"/>
    </location>
</feature>